<reference evidence="2 3" key="1">
    <citation type="journal article" date="2024" name="BMC Biol.">
        <title>Comparative genomics of Ascetosporea gives new insight into the evolutionary basis for animal parasitism in Rhizaria.</title>
        <authorList>
            <person name="Hiltunen Thoren M."/>
            <person name="Onut-Brannstrom I."/>
            <person name="Alfjorden A."/>
            <person name="Peckova H."/>
            <person name="Swords F."/>
            <person name="Hooper C."/>
            <person name="Holzer A.S."/>
            <person name="Bass D."/>
            <person name="Burki F."/>
        </authorList>
    </citation>
    <scope>NUCLEOTIDE SEQUENCE [LARGE SCALE GENOMIC DNA]</scope>
    <source>
        <strain evidence="2">20-A016</strain>
    </source>
</reference>
<dbReference type="Pfam" id="PF23195">
    <property type="entry name" value="UBQLN1"/>
    <property type="match status" value="1"/>
</dbReference>
<dbReference type="EMBL" id="JBDODL010006659">
    <property type="protein sequence ID" value="MES1923528.1"/>
    <property type="molecule type" value="Genomic_DNA"/>
</dbReference>
<keyword evidence="3" id="KW-1185">Reference proteome</keyword>
<dbReference type="PANTHER" id="PTHR10677:SF3">
    <property type="entry name" value="FI07626P-RELATED"/>
    <property type="match status" value="1"/>
</dbReference>
<evidence type="ECO:0000256" key="1">
    <source>
        <dbReference type="SAM" id="MobiDB-lite"/>
    </source>
</evidence>
<protein>
    <submittedName>
        <fullName evidence="2">Uncharacterized protein</fullName>
    </submittedName>
</protein>
<evidence type="ECO:0000313" key="3">
    <source>
        <dbReference type="Proteomes" id="UP001439008"/>
    </source>
</evidence>
<dbReference type="Proteomes" id="UP001439008">
    <property type="component" value="Unassembled WGS sequence"/>
</dbReference>
<feature type="compositionally biased region" description="Polar residues" evidence="1">
    <location>
        <begin position="112"/>
        <end position="127"/>
    </location>
</feature>
<feature type="region of interest" description="Disordered" evidence="1">
    <location>
        <begin position="107"/>
        <end position="127"/>
    </location>
</feature>
<gene>
    <name evidence="2" type="ORF">MHBO_005114</name>
</gene>
<comment type="caution">
    <text evidence="2">The sequence shown here is derived from an EMBL/GenBank/DDBJ whole genome shotgun (WGS) entry which is preliminary data.</text>
</comment>
<dbReference type="PANTHER" id="PTHR10677">
    <property type="entry name" value="UBIQUILIN"/>
    <property type="match status" value="1"/>
</dbReference>
<feature type="non-terminal residue" evidence="2">
    <location>
        <position position="127"/>
    </location>
</feature>
<proteinExistence type="predicted"/>
<organism evidence="2 3">
    <name type="scientific">Bonamia ostreae</name>
    <dbReference type="NCBI Taxonomy" id="126728"/>
    <lineage>
        <taxon>Eukaryota</taxon>
        <taxon>Sar</taxon>
        <taxon>Rhizaria</taxon>
        <taxon>Endomyxa</taxon>
        <taxon>Ascetosporea</taxon>
        <taxon>Haplosporida</taxon>
        <taxon>Bonamia</taxon>
    </lineage>
</organism>
<feature type="non-terminal residue" evidence="2">
    <location>
        <position position="1"/>
    </location>
</feature>
<evidence type="ECO:0000313" key="2">
    <source>
        <dbReference type="EMBL" id="MES1923528.1"/>
    </source>
</evidence>
<name>A0ABV2AW56_9EUKA</name>
<dbReference type="InterPro" id="IPR015496">
    <property type="entry name" value="Ubiquilin"/>
</dbReference>
<accession>A0ABV2AW56</accession>
<sequence length="127" mass="14592">IVSNPALLNELMRNKDRVIQNAENHPEGFNVLHRMYNSVEEPLHDAMKGSFMQKSFKNTEKDRSVPDRFSLPSDEEIPDPWNVSATNSRIFGNNNWMKQKVVRTVLKPVNKPKQQNSTTSNQSTLDP</sequence>